<evidence type="ECO:0000256" key="3">
    <source>
        <dbReference type="ARBA" id="ARBA00022630"/>
    </source>
</evidence>
<evidence type="ECO:0000256" key="1">
    <source>
        <dbReference type="ARBA" id="ARBA00001917"/>
    </source>
</evidence>
<protein>
    <submittedName>
        <fullName evidence="7">Nitroreductase</fullName>
    </submittedName>
</protein>
<dbReference type="PANTHER" id="PTHR43673:SF2">
    <property type="entry name" value="NITROREDUCTASE"/>
    <property type="match status" value="1"/>
</dbReference>
<accession>A0ABP9ELM2</accession>
<evidence type="ECO:0000313" key="7">
    <source>
        <dbReference type="EMBL" id="GAA4875427.1"/>
    </source>
</evidence>
<organism evidence="7 8">
    <name type="scientific">Ferrimonas pelagia</name>
    <dbReference type="NCBI Taxonomy" id="1177826"/>
    <lineage>
        <taxon>Bacteria</taxon>
        <taxon>Pseudomonadati</taxon>
        <taxon>Pseudomonadota</taxon>
        <taxon>Gammaproteobacteria</taxon>
        <taxon>Alteromonadales</taxon>
        <taxon>Ferrimonadaceae</taxon>
        <taxon>Ferrimonas</taxon>
    </lineage>
</organism>
<evidence type="ECO:0000256" key="4">
    <source>
        <dbReference type="ARBA" id="ARBA00022643"/>
    </source>
</evidence>
<comment type="cofactor">
    <cofactor evidence="1">
        <name>FMN</name>
        <dbReference type="ChEBI" id="CHEBI:58210"/>
    </cofactor>
</comment>
<proteinExistence type="inferred from homology"/>
<evidence type="ECO:0000256" key="2">
    <source>
        <dbReference type="ARBA" id="ARBA00007118"/>
    </source>
</evidence>
<keyword evidence="3" id="KW-0285">Flavoprotein</keyword>
<keyword evidence="4" id="KW-0288">FMN</keyword>
<dbReference type="Proteomes" id="UP001499988">
    <property type="component" value="Unassembled WGS sequence"/>
</dbReference>
<dbReference type="Gene3D" id="3.40.109.10">
    <property type="entry name" value="NADH Oxidase"/>
    <property type="match status" value="1"/>
</dbReference>
<sequence>MTHVAKAILQRRSIRVYSQQSVPEQTVAQLLLNAGQSASGSNLQPWKVYALTGEAKDALINTVADRAMTNPRGEAGGIPIYPDQMDPIYLQRRNACAELMYQALQIPREDKVARLQQIFKNFQFFGAPVGLIITMDRKMEGSQLLDCGIFLQSIMLLAEEQGLATCPQASWCMWPDTINEVLGLDPQEVVVAGLSLGYAEPDAAVNQIHQPRQPAKQYISLRGF</sequence>
<dbReference type="CDD" id="cd02136">
    <property type="entry name" value="PnbA_NfnB-like"/>
    <property type="match status" value="1"/>
</dbReference>
<gene>
    <name evidence="7" type="ORF">GCM10023333_05880</name>
</gene>
<comment type="caution">
    <text evidence="7">The sequence shown here is derived from an EMBL/GenBank/DDBJ whole genome shotgun (WGS) entry which is preliminary data.</text>
</comment>
<evidence type="ECO:0000256" key="5">
    <source>
        <dbReference type="ARBA" id="ARBA00023002"/>
    </source>
</evidence>
<name>A0ABP9ELM2_9GAMM</name>
<keyword evidence="5" id="KW-0560">Oxidoreductase</keyword>
<evidence type="ECO:0000313" key="8">
    <source>
        <dbReference type="Proteomes" id="UP001499988"/>
    </source>
</evidence>
<dbReference type="InterPro" id="IPR029479">
    <property type="entry name" value="Nitroreductase"/>
</dbReference>
<feature type="domain" description="Nitroreductase" evidence="6">
    <location>
        <begin position="8"/>
        <end position="198"/>
    </location>
</feature>
<dbReference type="PANTHER" id="PTHR43673">
    <property type="entry name" value="NAD(P)H NITROREDUCTASE YDGI-RELATED"/>
    <property type="match status" value="1"/>
</dbReference>
<dbReference type="Pfam" id="PF00881">
    <property type="entry name" value="Nitroreductase"/>
    <property type="match status" value="1"/>
</dbReference>
<dbReference type="SUPFAM" id="SSF55469">
    <property type="entry name" value="FMN-dependent nitroreductase-like"/>
    <property type="match status" value="1"/>
</dbReference>
<reference evidence="8" key="1">
    <citation type="journal article" date="2019" name="Int. J. Syst. Evol. Microbiol.">
        <title>The Global Catalogue of Microorganisms (GCM) 10K type strain sequencing project: providing services to taxonomists for standard genome sequencing and annotation.</title>
        <authorList>
            <consortium name="The Broad Institute Genomics Platform"/>
            <consortium name="The Broad Institute Genome Sequencing Center for Infectious Disease"/>
            <person name="Wu L."/>
            <person name="Ma J."/>
        </authorList>
    </citation>
    <scope>NUCLEOTIDE SEQUENCE [LARGE SCALE GENOMIC DNA]</scope>
    <source>
        <strain evidence="8">JCM 18401</strain>
    </source>
</reference>
<evidence type="ECO:0000259" key="6">
    <source>
        <dbReference type="Pfam" id="PF00881"/>
    </source>
</evidence>
<dbReference type="RefSeq" id="WP_345333241.1">
    <property type="nucleotide sequence ID" value="NZ_BAABJZ010000006.1"/>
</dbReference>
<dbReference type="EMBL" id="BAABJZ010000006">
    <property type="protein sequence ID" value="GAA4875427.1"/>
    <property type="molecule type" value="Genomic_DNA"/>
</dbReference>
<dbReference type="InterPro" id="IPR000415">
    <property type="entry name" value="Nitroreductase-like"/>
</dbReference>
<comment type="similarity">
    <text evidence="2">Belongs to the nitroreductase family.</text>
</comment>
<keyword evidence="8" id="KW-1185">Reference proteome</keyword>